<accession>A0AAF1D291</accession>
<protein>
    <submittedName>
        <fullName evidence="1">Odv-e28</fullName>
    </submittedName>
</protein>
<dbReference type="Pfam" id="PF04798">
    <property type="entry name" value="Baculo_19"/>
    <property type="match status" value="1"/>
</dbReference>
<evidence type="ECO:0000313" key="2">
    <source>
        <dbReference type="Proteomes" id="UP000831479"/>
    </source>
</evidence>
<evidence type="ECO:0000313" key="1">
    <source>
        <dbReference type="EMBL" id="QBQ01631.1"/>
    </source>
</evidence>
<dbReference type="EMBL" id="MH923363">
    <property type="protein sequence ID" value="QBQ01631.1"/>
    <property type="molecule type" value="Genomic_DNA"/>
</dbReference>
<sequence>MVTIFFFNPFQVAAANIERSAQLTLFPRIIVYERGNDRLFVLEPERVVIYNTAGALYYYFEGGVSNRVCPLNEHAVVRIASTDINLINETGTYNITCTAINSLSLINHFANTALQHVVPIYDTQFTVLQVINFLIFHGYALIN</sequence>
<name>A0AAF1D291_9BBAC</name>
<keyword evidence="2" id="KW-1185">Reference proteome</keyword>
<gene>
    <name evidence="1" type="ORF">HycuGV_00078</name>
</gene>
<dbReference type="Proteomes" id="UP000831479">
    <property type="component" value="Segment"/>
</dbReference>
<reference evidence="1" key="1">
    <citation type="journal article" date="2019" name="Genomics">
        <title>Genome sequence analysis and organization of the Hyphantria cunea granulovirus (HycuGV-Hc1) from Turkey.</title>
        <authorList>
            <person name="Gencer D."/>
            <person name="Bayramoglu Z."/>
            <person name="Nalcacioglu R."/>
            <person name="Demirbag Z."/>
            <person name="Demir I."/>
        </authorList>
    </citation>
    <scope>NUCLEOTIDE SEQUENCE</scope>
    <source>
        <strain evidence="1">Hc1</strain>
    </source>
</reference>
<organism evidence="1 2">
    <name type="scientific">Hyphantria cunea granulovirus</name>
    <dbReference type="NCBI Taxonomy" id="307448"/>
    <lineage>
        <taxon>Viruses</taxon>
        <taxon>Viruses incertae sedis</taxon>
        <taxon>Naldaviricetes</taxon>
        <taxon>Lefavirales</taxon>
        <taxon>Baculoviridae</taxon>
        <taxon>Betabaculovirus</taxon>
        <taxon>Betabaculovirus hycuneae</taxon>
    </lineage>
</organism>
<proteinExistence type="predicted"/>
<dbReference type="InterPro" id="IPR006883">
    <property type="entry name" value="AcMNPV_PIF-4"/>
</dbReference>